<organism evidence="2 3">
    <name type="scientific">Neorickettsia helminthoeca str. Oregon</name>
    <dbReference type="NCBI Taxonomy" id="1286528"/>
    <lineage>
        <taxon>Bacteria</taxon>
        <taxon>Pseudomonadati</taxon>
        <taxon>Pseudomonadota</taxon>
        <taxon>Alphaproteobacteria</taxon>
        <taxon>Rickettsiales</taxon>
        <taxon>Anaplasmataceae</taxon>
        <taxon>Neorickettsia</taxon>
    </lineage>
</organism>
<name>X5H570_9RICK</name>
<feature type="region of interest" description="Disordered" evidence="1">
    <location>
        <begin position="1"/>
        <end position="28"/>
    </location>
</feature>
<gene>
    <name evidence="2" type="ORF">NHE_0919</name>
</gene>
<accession>X5H570</accession>
<dbReference type="Proteomes" id="UP000023755">
    <property type="component" value="Chromosome"/>
</dbReference>
<dbReference type="STRING" id="1286528.NHE_0919"/>
<dbReference type="KEGG" id="nhm:NHE_0919"/>
<evidence type="ECO:0000313" key="3">
    <source>
        <dbReference type="Proteomes" id="UP000023755"/>
    </source>
</evidence>
<dbReference type="OrthoDB" id="7165228at2"/>
<dbReference type="EMBL" id="CP007481">
    <property type="protein sequence ID" value="AHX11838.1"/>
    <property type="molecule type" value="Genomic_DNA"/>
</dbReference>
<dbReference type="HOGENOM" id="CLU_701758_0_0_5"/>
<protein>
    <submittedName>
        <fullName evidence="2">Uncharacterized protein</fullName>
    </submittedName>
</protein>
<feature type="compositionally biased region" description="Basic and acidic residues" evidence="1">
    <location>
        <begin position="41"/>
        <end position="50"/>
    </location>
</feature>
<sequence length="393" mass="43613">MKRLINENTENETNDDSSDVRHRARITAQQQQHLEELKKLQESFEEKSKSEASGANIDVSENDDIAADQKAEQLKLERRVEVSRKKGILRIIAEGFSLSVGKTAWNKIISGLRGLFGEKSVAELLLQIKAGNKLIKSLLGLLRNKEKLALQVRIAALLRELKLSENASRSALNRVLFIQSQLISNLSSVTKESLGKDAKALLGYQHQALHQFRFLATQVIKKVDVSHTATQSQSQSRVYPLDISPTRPLFPQYYNLNEHASYTPVTDVRHVKSIDILAIIKNIVREVKSKISEYFKGVGETTNVFIHSHSHRAATASGIDPFSTRNTSHRQHVHDGHSHSHGSGCACCSSVLQTQQYLSFAYTPSASKLGGPSDLMSGVQCYPVAAQGVQIQL</sequence>
<keyword evidence="3" id="KW-1185">Reference proteome</keyword>
<reference evidence="2 3" key="1">
    <citation type="submission" date="2014-03" db="EMBL/GenBank/DDBJ databases">
        <title>Sequencing and Comparison of Genomes and Transcriptome Profiles of Human Ehrlichiosis Agents.</title>
        <authorList>
            <person name="Lin M."/>
            <person name="Daugherty S.C."/>
            <person name="Nagaraj S."/>
            <person name="Cheng Z."/>
            <person name="Xiong Q."/>
            <person name="Lin F.-Y."/>
            <person name="Sengamalay N."/>
            <person name="Ott S."/>
            <person name="Godinez A."/>
            <person name="Tallon L.J."/>
            <person name="Sadzewicz L."/>
            <person name="Fraser C.M."/>
            <person name="Dunning Hotopp J.C."/>
            <person name="Rikihisa Y."/>
        </authorList>
    </citation>
    <scope>NUCLEOTIDE SEQUENCE [LARGE SCALE GENOMIC DNA]</scope>
    <source>
        <strain evidence="2 3">Oregon</strain>
    </source>
</reference>
<dbReference type="AlphaFoldDB" id="X5H570"/>
<evidence type="ECO:0000256" key="1">
    <source>
        <dbReference type="SAM" id="MobiDB-lite"/>
    </source>
</evidence>
<feature type="region of interest" description="Disordered" evidence="1">
    <location>
        <begin position="41"/>
        <end position="62"/>
    </location>
</feature>
<proteinExistence type="predicted"/>
<evidence type="ECO:0000313" key="2">
    <source>
        <dbReference type="EMBL" id="AHX11838.1"/>
    </source>
</evidence>
<dbReference type="RefSeq" id="WP_038560280.1">
    <property type="nucleotide sequence ID" value="NZ_CP007481.1"/>
</dbReference>